<dbReference type="Proteomes" id="UP000240653">
    <property type="component" value="Unassembled WGS sequence"/>
</dbReference>
<dbReference type="Gene3D" id="3.40.50.150">
    <property type="entry name" value="Vaccinia Virus protein VP39"/>
    <property type="match status" value="1"/>
</dbReference>
<comment type="caution">
    <text evidence="3">The sequence shown here is derived from an EMBL/GenBank/DDBJ whole genome shotgun (WGS) entry which is preliminary data.</text>
</comment>
<dbReference type="PANTHER" id="PTHR43861:SF1">
    <property type="entry name" value="TRANS-ACONITATE 2-METHYLTRANSFERASE"/>
    <property type="match status" value="1"/>
</dbReference>
<dbReference type="InterPro" id="IPR013216">
    <property type="entry name" value="Methyltransf_11"/>
</dbReference>
<dbReference type="InterPro" id="IPR029063">
    <property type="entry name" value="SAM-dependent_MTases_sf"/>
</dbReference>
<keyword evidence="4" id="KW-1185">Reference proteome</keyword>
<gene>
    <name evidence="3" type="ORF">C7I85_14165</name>
</gene>
<keyword evidence="3" id="KW-0808">Transferase</keyword>
<feature type="domain" description="Methyltransferase type 11" evidence="2">
    <location>
        <begin position="149"/>
        <end position="239"/>
    </location>
</feature>
<dbReference type="PROSITE" id="PS50005">
    <property type="entry name" value="TPR"/>
    <property type="match status" value="1"/>
</dbReference>
<feature type="repeat" description="TPR" evidence="1">
    <location>
        <begin position="47"/>
        <end position="80"/>
    </location>
</feature>
<evidence type="ECO:0000313" key="4">
    <source>
        <dbReference type="Proteomes" id="UP000240653"/>
    </source>
</evidence>
<dbReference type="SUPFAM" id="SSF48452">
    <property type="entry name" value="TPR-like"/>
    <property type="match status" value="1"/>
</dbReference>
<keyword evidence="3" id="KW-0489">Methyltransferase</keyword>
<dbReference type="InterPro" id="IPR011990">
    <property type="entry name" value="TPR-like_helical_dom_sf"/>
</dbReference>
<dbReference type="Gene3D" id="1.25.40.10">
    <property type="entry name" value="Tetratricopeptide repeat domain"/>
    <property type="match status" value="1"/>
</dbReference>
<accession>A0A2P7SCU6</accession>
<dbReference type="Pfam" id="PF08241">
    <property type="entry name" value="Methyltransf_11"/>
    <property type="match status" value="1"/>
</dbReference>
<dbReference type="AlphaFoldDB" id="A0A2P7SCU6"/>
<organism evidence="3 4">
    <name type="scientific">Pseudaminobacter soli</name>
    <name type="common">ex Li et al. 2025</name>
    <dbReference type="NCBI Taxonomy" id="1295366"/>
    <lineage>
        <taxon>Bacteria</taxon>
        <taxon>Pseudomonadati</taxon>
        <taxon>Pseudomonadota</taxon>
        <taxon>Alphaproteobacteria</taxon>
        <taxon>Hyphomicrobiales</taxon>
        <taxon>Phyllobacteriaceae</taxon>
        <taxon>Pseudaminobacter</taxon>
    </lineage>
</organism>
<keyword evidence="1" id="KW-0802">TPR repeat</keyword>
<dbReference type="RefSeq" id="WP_106724633.1">
    <property type="nucleotide sequence ID" value="NZ_PXYL01000006.1"/>
</dbReference>
<evidence type="ECO:0000313" key="3">
    <source>
        <dbReference type="EMBL" id="PSJ60298.1"/>
    </source>
</evidence>
<dbReference type="GO" id="GO:0032259">
    <property type="term" value="P:methylation"/>
    <property type="evidence" value="ECO:0007669"/>
    <property type="project" value="UniProtKB-KW"/>
</dbReference>
<dbReference type="SMART" id="SM00028">
    <property type="entry name" value="TPR"/>
    <property type="match status" value="1"/>
</dbReference>
<proteinExistence type="predicted"/>
<dbReference type="GO" id="GO:0008757">
    <property type="term" value="F:S-adenosylmethionine-dependent methyltransferase activity"/>
    <property type="evidence" value="ECO:0007669"/>
    <property type="project" value="InterPro"/>
</dbReference>
<sequence>MKPLQTSSGDVLADRRADYAEMLFGSGDHAAAAELMLGALELVPQWALGWFRLGEMHEAASDKAGAAKAWRHALELEPEDRFGAGLKLELIGEAGPGGAPPSAFVEALFDQYAPKFDDSLVNRLAYNVPALLDAAIRVVHPGRFPSASDLGCGTGLMGEKLRPYCDHLEGYDISAGMLNVARGKGVYDRLVKADLQTLAYDGAQVDLVAAADVFMYVGTLEKVTATAASMLREGGLFAFSVEYWRGEGDLILQPSRRYAHSENYVRSVLNQNALTLLSLETHIIRLDRGQPIEGLIVIARKDLSAR</sequence>
<evidence type="ECO:0000259" key="2">
    <source>
        <dbReference type="Pfam" id="PF08241"/>
    </source>
</evidence>
<dbReference type="CDD" id="cd02440">
    <property type="entry name" value="AdoMet_MTases"/>
    <property type="match status" value="1"/>
</dbReference>
<name>A0A2P7SCU6_9HYPH</name>
<dbReference type="SUPFAM" id="SSF53335">
    <property type="entry name" value="S-adenosyl-L-methionine-dependent methyltransferases"/>
    <property type="match status" value="1"/>
</dbReference>
<dbReference type="InterPro" id="IPR019734">
    <property type="entry name" value="TPR_rpt"/>
</dbReference>
<dbReference type="OrthoDB" id="465636at2"/>
<dbReference type="EMBL" id="PXYL01000006">
    <property type="protein sequence ID" value="PSJ60298.1"/>
    <property type="molecule type" value="Genomic_DNA"/>
</dbReference>
<protein>
    <submittedName>
        <fullName evidence="3">SAM-dependent methyltransferase</fullName>
    </submittedName>
</protein>
<evidence type="ECO:0000256" key="1">
    <source>
        <dbReference type="PROSITE-ProRule" id="PRU00339"/>
    </source>
</evidence>
<reference evidence="3 4" key="1">
    <citation type="submission" date="2018-03" db="EMBL/GenBank/DDBJ databases">
        <title>The draft genome of Mesorhizobium soli JCM 19897.</title>
        <authorList>
            <person name="Li L."/>
            <person name="Liu L."/>
            <person name="Liang L."/>
            <person name="Wang T."/>
            <person name="Zhang X."/>
        </authorList>
    </citation>
    <scope>NUCLEOTIDE SEQUENCE [LARGE SCALE GENOMIC DNA]</scope>
    <source>
        <strain evidence="3 4">JCM 19897</strain>
    </source>
</reference>
<dbReference type="PANTHER" id="PTHR43861">
    <property type="entry name" value="TRANS-ACONITATE 2-METHYLTRANSFERASE-RELATED"/>
    <property type="match status" value="1"/>
</dbReference>